<reference evidence="6 7" key="1">
    <citation type="submission" date="2020-03" db="EMBL/GenBank/DDBJ databases">
        <title>Whole genome shotgun sequence of Phytohabitans rumicis NBRC 108638.</title>
        <authorList>
            <person name="Komaki H."/>
            <person name="Tamura T."/>
        </authorList>
    </citation>
    <scope>NUCLEOTIDE SEQUENCE [LARGE SCALE GENOMIC DNA]</scope>
    <source>
        <strain evidence="6 7">NBRC 108638</strain>
    </source>
</reference>
<reference evidence="6 7" key="2">
    <citation type="submission" date="2020-03" db="EMBL/GenBank/DDBJ databases">
        <authorList>
            <person name="Ichikawa N."/>
            <person name="Kimura A."/>
            <person name="Kitahashi Y."/>
            <person name="Uohara A."/>
        </authorList>
    </citation>
    <scope>NUCLEOTIDE SEQUENCE [LARGE SCALE GENOMIC DNA]</scope>
    <source>
        <strain evidence="6 7">NBRC 108638</strain>
    </source>
</reference>
<dbReference type="SUPFAM" id="SSF47323">
    <property type="entry name" value="Anticodon-binding domain of a subclass of class I aminoacyl-tRNA synthetases"/>
    <property type="match status" value="1"/>
</dbReference>
<gene>
    <name evidence="6" type="ORF">Prum_033170</name>
</gene>
<dbReference type="Proteomes" id="UP000482960">
    <property type="component" value="Unassembled WGS sequence"/>
</dbReference>
<keyword evidence="3" id="KW-0067">ATP-binding</keyword>
<dbReference type="Pfam" id="PF23493">
    <property type="entry name" value="CysS_C"/>
    <property type="match status" value="1"/>
</dbReference>
<dbReference type="AlphaFoldDB" id="A0A6V8LAF5"/>
<evidence type="ECO:0000259" key="5">
    <source>
        <dbReference type="Pfam" id="PF23493"/>
    </source>
</evidence>
<evidence type="ECO:0000256" key="4">
    <source>
        <dbReference type="SAM" id="MobiDB-lite"/>
    </source>
</evidence>
<dbReference type="RefSeq" id="WP_173077219.1">
    <property type="nucleotide sequence ID" value="NZ_BAABJB010000007.1"/>
</dbReference>
<dbReference type="GO" id="GO:0006418">
    <property type="term" value="P:tRNA aminoacylation for protein translation"/>
    <property type="evidence" value="ECO:0007669"/>
    <property type="project" value="InterPro"/>
</dbReference>
<evidence type="ECO:0000256" key="2">
    <source>
        <dbReference type="ARBA" id="ARBA00022741"/>
    </source>
</evidence>
<protein>
    <recommendedName>
        <fullName evidence="5">Cysteinyl-tRNA ligase anticodon binding domain-containing protein</fullName>
    </recommendedName>
</protein>
<evidence type="ECO:0000256" key="3">
    <source>
        <dbReference type="ARBA" id="ARBA00022840"/>
    </source>
</evidence>
<keyword evidence="1" id="KW-0436">Ligase</keyword>
<proteinExistence type="predicted"/>
<organism evidence="6 7">
    <name type="scientific">Phytohabitans rumicis</name>
    <dbReference type="NCBI Taxonomy" id="1076125"/>
    <lineage>
        <taxon>Bacteria</taxon>
        <taxon>Bacillati</taxon>
        <taxon>Actinomycetota</taxon>
        <taxon>Actinomycetes</taxon>
        <taxon>Micromonosporales</taxon>
        <taxon>Micromonosporaceae</taxon>
    </lineage>
</organism>
<dbReference type="GO" id="GO:0004812">
    <property type="term" value="F:aminoacyl-tRNA ligase activity"/>
    <property type="evidence" value="ECO:0007669"/>
    <property type="project" value="InterPro"/>
</dbReference>
<feature type="region of interest" description="Disordered" evidence="4">
    <location>
        <begin position="1"/>
        <end position="35"/>
    </location>
</feature>
<dbReference type="GO" id="GO:0005524">
    <property type="term" value="F:ATP binding"/>
    <property type="evidence" value="ECO:0007669"/>
    <property type="project" value="UniProtKB-KW"/>
</dbReference>
<dbReference type="InterPro" id="IPR029062">
    <property type="entry name" value="Class_I_gatase-like"/>
</dbReference>
<comment type="caution">
    <text evidence="6">The sequence shown here is derived from an EMBL/GenBank/DDBJ whole genome shotgun (WGS) entry which is preliminary data.</text>
</comment>
<sequence>MSVRSGAAPPSQRRREPHPTADPAATGKAAPSGAAAHATKPAMRGLLVIMGSGETAPTMVKPHRAILERVGDRKAILLDTPYGFQSNADDISARAVTYFATSVGRQIDVLSWRRPPADTLARERALTTLRESGWVFAGPGSPTYTLRQWRDTPVPELIAGKLRDGGVVCFASAAALTLGSHAIPVYEIYKAGIDPHWVPALDLVSPVLGFPTVIIPHYDNAEGGHHDTRYCYLGEGRLTAMEAELPPDSVILGVDEHTAVVFDLTARTASVLGNGALTVRQRGDSVVHPAGSVLDIASLPSGGAAPASAPVVLDEPAAPPASLLAAADALDARFAAALAGRDVDGCVKAILELEQVIVDWSADTNISDEGEQARALLRSMVVRLGELAEAGARDPRDVLDPYVSLLLEIRAEARANRDWATSDRIRHRLTTAGVELRDTPAGPEWLI</sequence>
<dbReference type="EMBL" id="BLPG01000001">
    <property type="protein sequence ID" value="GFJ89675.1"/>
    <property type="molecule type" value="Genomic_DNA"/>
</dbReference>
<feature type="compositionally biased region" description="Low complexity" evidence="4">
    <location>
        <begin position="24"/>
        <end position="35"/>
    </location>
</feature>
<evidence type="ECO:0000256" key="1">
    <source>
        <dbReference type="ARBA" id="ARBA00022598"/>
    </source>
</evidence>
<evidence type="ECO:0000313" key="6">
    <source>
        <dbReference type="EMBL" id="GFJ89675.1"/>
    </source>
</evidence>
<feature type="domain" description="Cysteinyl-tRNA ligase anticodon binding" evidence="5">
    <location>
        <begin position="400"/>
        <end position="445"/>
    </location>
</feature>
<keyword evidence="2" id="KW-0547">Nucleotide-binding</keyword>
<dbReference type="Gene3D" id="3.40.50.880">
    <property type="match status" value="1"/>
</dbReference>
<name>A0A6V8LAF5_9ACTN</name>
<dbReference type="InterPro" id="IPR009080">
    <property type="entry name" value="tRNAsynth_Ia_anticodon-bd"/>
</dbReference>
<accession>A0A6V8LAF5</accession>
<dbReference type="Gene3D" id="1.20.120.1910">
    <property type="entry name" value="Cysteine-tRNA ligase, C-terminal anti-codon recognition domain"/>
    <property type="match status" value="1"/>
</dbReference>
<evidence type="ECO:0000313" key="7">
    <source>
        <dbReference type="Proteomes" id="UP000482960"/>
    </source>
</evidence>
<dbReference type="InterPro" id="IPR056411">
    <property type="entry name" value="CysS_C"/>
</dbReference>
<keyword evidence="7" id="KW-1185">Reference proteome</keyword>